<gene>
    <name evidence="2" type="ORF">MB27_30575</name>
</gene>
<accession>A0A0A6UDL5</accession>
<dbReference type="EMBL" id="JRTT01000054">
    <property type="protein sequence ID" value="KHD74135.1"/>
    <property type="molecule type" value="Genomic_DNA"/>
</dbReference>
<proteinExistence type="predicted"/>
<keyword evidence="3" id="KW-1185">Reference proteome</keyword>
<feature type="region of interest" description="Disordered" evidence="1">
    <location>
        <begin position="558"/>
        <end position="577"/>
    </location>
</feature>
<reference evidence="2 3" key="1">
    <citation type="submission" date="2014-10" db="EMBL/GenBank/DDBJ databases">
        <title>Draft genome sequence of Actinoplanes utahensis NRRL 12052.</title>
        <authorList>
            <person name="Velasco-Bucheli B."/>
            <person name="del Cerro C."/>
            <person name="Hormigo D."/>
            <person name="Garcia J.L."/>
            <person name="Acebal C."/>
            <person name="Arroyo M."/>
            <person name="de la Mata I."/>
        </authorList>
    </citation>
    <scope>NUCLEOTIDE SEQUENCE [LARGE SCALE GENOMIC DNA]</scope>
    <source>
        <strain evidence="2 3">NRRL 12052</strain>
    </source>
</reference>
<sequence length="1061" mass="115244">MAADGPHERYLAVVSAAAFGLRPVVLAALHDPDPSVRAEAVRQALRLNWATAAELLADAPPVLRHLILRLLRRRPGTADTVIDLIRERHGDSEAVVLLPGCTAATVARLLPELAGAIGSWKILARRHSTAILDWVATRLATPGPPPWSAVEAPVRACVRFQPERVLDLLERHTPTILPPIDLAPLAARFPERTADLVIGGVPAGEGYTYLPDQVLRHFHKLDIDRLAALEKISFGIVRHLNPRRRAELYAAGQRDEPSRLWAELLPDELRVREARRALAQPSAAADDYETRMWRSYLPAAEVLPELDEASRDSEPYTRGNAYATMVQVAVREPAAAPEVLRRLLRLRNDRELVRLPVLRVLRELLPHLDGTAAPALTAITDAALDARDFSHRNREQLVELAYEALAGRPTGSSAASGPADGPVVEDELARWALGMIARLPIPSWVETLRPGQEHLITAALRKRITTDTGELLALVRLLETRARHVPQIQDLLRRAASPSAPADVRAEATEKWLDDPRTRAARAAELLREDPTAVRLAPVWREITTYSTDLLNAVLPGLTPSGRPDGLRPADTTPAESPAGRWAVHFAQAGPLTQIRRWVPEQQRAYAEALAVVAADTEQDQRLRVRAVKSLARVPVVGGELLAGFLDTPETPIAEAAIGALPWTDRPGDTLPALLSHAGEDSARVALPAAARAVRFVSGSALLDMLRGILLAPASSGVRVTSRKAAVRLLARYGPPESADLLAEVWRAPGAHPDVRAAVVTAVRGPAPSPLAWKIFTEAAASTEPVVVRALLAITPAELGEPQLPRFAALVAAACTSPHPPIAQEAFRHLPSWVRWAPDASELIVAALADPGFTGPARYWPVPVLSSMTRALLELPERGGFGAVLDRLATLDRNDPDGGTVDRDRPARRCLTRIVDDACRWARDLLPRDPEPFRTVARHLAADPAYLGEAAELLTALAGTDADALAEVADLVATRPALAVRLAAQADGFRWDRDQLGEILVAARRLADRADLAGGLFALTLVSTVGKSERWPDPCQETLRHLRRHPNPDVADAALHQRMEH</sequence>
<dbReference type="InterPro" id="IPR016024">
    <property type="entry name" value="ARM-type_fold"/>
</dbReference>
<name>A0A0A6UDL5_ACTUT</name>
<protein>
    <submittedName>
        <fullName evidence="2">Uncharacterized protein</fullName>
    </submittedName>
</protein>
<dbReference type="STRING" id="1869.MB27_30575"/>
<organism evidence="2 3">
    <name type="scientific">Actinoplanes utahensis</name>
    <dbReference type="NCBI Taxonomy" id="1869"/>
    <lineage>
        <taxon>Bacteria</taxon>
        <taxon>Bacillati</taxon>
        <taxon>Actinomycetota</taxon>
        <taxon>Actinomycetes</taxon>
        <taxon>Micromonosporales</taxon>
        <taxon>Micromonosporaceae</taxon>
        <taxon>Actinoplanes</taxon>
    </lineage>
</organism>
<dbReference type="SUPFAM" id="SSF48371">
    <property type="entry name" value="ARM repeat"/>
    <property type="match status" value="1"/>
</dbReference>
<comment type="caution">
    <text evidence="2">The sequence shown here is derived from an EMBL/GenBank/DDBJ whole genome shotgun (WGS) entry which is preliminary data.</text>
</comment>
<dbReference type="AlphaFoldDB" id="A0A0A6UDL5"/>
<dbReference type="OrthoDB" id="3273854at2"/>
<dbReference type="eggNOG" id="COG1413">
    <property type="taxonomic scope" value="Bacteria"/>
</dbReference>
<evidence type="ECO:0000256" key="1">
    <source>
        <dbReference type="SAM" id="MobiDB-lite"/>
    </source>
</evidence>
<dbReference type="RefSeq" id="WP_043530283.1">
    <property type="nucleotide sequence ID" value="NZ_BOMZ01000091.1"/>
</dbReference>
<dbReference type="Proteomes" id="UP000054537">
    <property type="component" value="Unassembled WGS sequence"/>
</dbReference>
<evidence type="ECO:0000313" key="3">
    <source>
        <dbReference type="Proteomes" id="UP000054537"/>
    </source>
</evidence>
<evidence type="ECO:0000313" key="2">
    <source>
        <dbReference type="EMBL" id="KHD74135.1"/>
    </source>
</evidence>